<gene>
    <name evidence="1" type="ORF">HXA33_05035</name>
</gene>
<comment type="caution">
    <text evidence="1">The sequence shown here is derived from an EMBL/GenBank/DDBJ whole genome shotgun (WGS) entry which is preliminary data.</text>
</comment>
<evidence type="ECO:0000313" key="2">
    <source>
        <dbReference type="Proteomes" id="UP001057753"/>
    </source>
</evidence>
<reference evidence="1" key="1">
    <citation type="submission" date="2020-06" db="EMBL/GenBank/DDBJ databases">
        <title>Insight into the genomes of haloalkaliphilic bacilli from Kenyan soda lakes.</title>
        <authorList>
            <person name="Mwirichia R."/>
            <person name="Villamizar G.C."/>
            <person name="Poehlein A."/>
            <person name="Mugweru J."/>
            <person name="Kipnyargis A."/>
            <person name="Kiplimo D."/>
            <person name="Orwa P."/>
            <person name="Daniel R."/>
        </authorList>
    </citation>
    <scope>NUCLEOTIDE SEQUENCE</scope>
    <source>
        <strain evidence="1">B1096_S55</strain>
    </source>
</reference>
<dbReference type="AlphaFoldDB" id="A0A9Q4B019"/>
<dbReference type="Proteomes" id="UP001057753">
    <property type="component" value="Unassembled WGS sequence"/>
</dbReference>
<dbReference type="EMBL" id="JABXYM010000001">
    <property type="protein sequence ID" value="MCR6095902.1"/>
    <property type="molecule type" value="Genomic_DNA"/>
</dbReference>
<organism evidence="1 2">
    <name type="scientific">Salipaludibacillus agaradhaerens</name>
    <name type="common">Bacillus agaradhaerens</name>
    <dbReference type="NCBI Taxonomy" id="76935"/>
    <lineage>
        <taxon>Bacteria</taxon>
        <taxon>Bacillati</taxon>
        <taxon>Bacillota</taxon>
        <taxon>Bacilli</taxon>
        <taxon>Bacillales</taxon>
        <taxon>Bacillaceae</taxon>
    </lineage>
</organism>
<sequence length="73" mass="8358">MNFQSVGRFLTSPTDWELRELGHEHPLHPVYIDLSLLYILTREVYGPLPAINKITMPVIQPASLFYTFIAAIT</sequence>
<accession>A0A9Q4B019</accession>
<dbReference type="RefSeq" id="WP_257820647.1">
    <property type="nucleotide sequence ID" value="NZ_JABXYM010000001.1"/>
</dbReference>
<keyword evidence="2" id="KW-1185">Reference proteome</keyword>
<name>A0A9Q4B019_SALAG</name>
<protein>
    <submittedName>
        <fullName evidence="1">Uncharacterized protein</fullName>
    </submittedName>
</protein>
<evidence type="ECO:0000313" key="1">
    <source>
        <dbReference type="EMBL" id="MCR6095902.1"/>
    </source>
</evidence>
<proteinExistence type="predicted"/>